<dbReference type="PANTHER" id="PTHR22748">
    <property type="entry name" value="AP ENDONUCLEASE"/>
    <property type="match status" value="1"/>
</dbReference>
<evidence type="ECO:0000256" key="7">
    <source>
        <dbReference type="PIRSR" id="PIRSR604808-2"/>
    </source>
</evidence>
<dbReference type="GO" id="GO:0008311">
    <property type="term" value="F:double-stranded DNA 3'-5' DNA exonuclease activity"/>
    <property type="evidence" value="ECO:0007669"/>
    <property type="project" value="TreeGrafter"/>
</dbReference>
<dbReference type="GO" id="GO:0046872">
    <property type="term" value="F:metal ion binding"/>
    <property type="evidence" value="ECO:0007669"/>
    <property type="project" value="UniProtKB-KW"/>
</dbReference>
<evidence type="ECO:0000256" key="3">
    <source>
        <dbReference type="ARBA" id="ARBA00022723"/>
    </source>
</evidence>
<comment type="similarity">
    <text evidence="2 9">Belongs to the DNA repair enzymes AP/ExoA family.</text>
</comment>
<feature type="chain" id="PRO_5041211376" description="Endonuclease/exonuclease/phosphatase domain-containing protein" evidence="10">
    <location>
        <begin position="21"/>
        <end position="328"/>
    </location>
</feature>
<keyword evidence="9" id="KW-0227">DNA damage</keyword>
<name>A0AA36HYU2_9DINO</name>
<comment type="cofactor">
    <cofactor evidence="1">
        <name>Mn(2+)</name>
        <dbReference type="ChEBI" id="CHEBI:29035"/>
    </cofactor>
</comment>
<dbReference type="InterPro" id="IPR005135">
    <property type="entry name" value="Endo/exonuclease/phosphatase"/>
</dbReference>
<keyword evidence="5 7" id="KW-0460">Magnesium</keyword>
<evidence type="ECO:0000259" key="11">
    <source>
        <dbReference type="Pfam" id="PF03372"/>
    </source>
</evidence>
<comment type="cofactor">
    <cofactor evidence="7 9">
        <name>Mg(2+)</name>
        <dbReference type="ChEBI" id="CHEBI:18420"/>
    </cofactor>
    <cofactor evidence="7 9">
        <name>Mn(2+)</name>
        <dbReference type="ChEBI" id="CHEBI:29035"/>
    </cofactor>
    <text evidence="7 9">Probably binds two magnesium or manganese ions per subunit.</text>
</comment>
<dbReference type="InterPro" id="IPR020848">
    <property type="entry name" value="AP_endonuclease_F1_CS"/>
</dbReference>
<evidence type="ECO:0000256" key="8">
    <source>
        <dbReference type="PIRSR" id="PIRSR604808-3"/>
    </source>
</evidence>
<feature type="site" description="Transition state stabilizer" evidence="8">
    <location>
        <position position="214"/>
    </location>
</feature>
<dbReference type="GO" id="GO:0005634">
    <property type="term" value="C:nucleus"/>
    <property type="evidence" value="ECO:0007669"/>
    <property type="project" value="TreeGrafter"/>
</dbReference>
<evidence type="ECO:0000256" key="1">
    <source>
        <dbReference type="ARBA" id="ARBA00001936"/>
    </source>
</evidence>
<feature type="binding site" evidence="7">
    <location>
        <position position="317"/>
    </location>
    <ligand>
        <name>Mg(2+)</name>
        <dbReference type="ChEBI" id="CHEBI:18420"/>
        <label>1</label>
    </ligand>
</feature>
<dbReference type="AlphaFoldDB" id="A0AA36HYU2"/>
<evidence type="ECO:0000313" key="13">
    <source>
        <dbReference type="Proteomes" id="UP001178507"/>
    </source>
</evidence>
<keyword evidence="10" id="KW-0732">Signal</keyword>
<evidence type="ECO:0000256" key="6">
    <source>
        <dbReference type="PIRSR" id="PIRSR604808-1"/>
    </source>
</evidence>
<feature type="active site" description="Proton acceptor" evidence="6">
    <location>
        <position position="317"/>
    </location>
</feature>
<dbReference type="EMBL" id="CAUJNA010000495">
    <property type="protein sequence ID" value="CAJ1377862.1"/>
    <property type="molecule type" value="Genomic_DNA"/>
</dbReference>
<evidence type="ECO:0000313" key="12">
    <source>
        <dbReference type="EMBL" id="CAJ1377862.1"/>
    </source>
</evidence>
<dbReference type="GO" id="GO:0003677">
    <property type="term" value="F:DNA binding"/>
    <property type="evidence" value="ECO:0007669"/>
    <property type="project" value="InterPro"/>
</dbReference>
<dbReference type="InterPro" id="IPR036691">
    <property type="entry name" value="Endo/exonu/phosph_ase_sf"/>
</dbReference>
<feature type="site" description="Important for catalytic activity" evidence="8">
    <location>
        <position position="287"/>
    </location>
</feature>
<dbReference type="InterPro" id="IPR004808">
    <property type="entry name" value="AP_endonuc_1"/>
</dbReference>
<feature type="active site" description="Proton donor/acceptor" evidence="6">
    <location>
        <position position="212"/>
    </location>
</feature>
<dbReference type="Gene3D" id="3.60.10.10">
    <property type="entry name" value="Endonuclease/exonuclease/phosphatase"/>
    <property type="match status" value="1"/>
</dbReference>
<feature type="binding site" evidence="7">
    <location>
        <position position="316"/>
    </location>
    <ligand>
        <name>Mg(2+)</name>
        <dbReference type="ChEBI" id="CHEBI:18420"/>
        <label>1</label>
    </ligand>
</feature>
<evidence type="ECO:0000256" key="5">
    <source>
        <dbReference type="ARBA" id="ARBA00022842"/>
    </source>
</evidence>
<feature type="binding site" evidence="7">
    <location>
        <position position="79"/>
    </location>
    <ligand>
        <name>Mg(2+)</name>
        <dbReference type="ChEBI" id="CHEBI:18420"/>
        <label>1</label>
    </ligand>
</feature>
<keyword evidence="9" id="KW-0234">DNA repair</keyword>
<dbReference type="PROSITE" id="PS00728">
    <property type="entry name" value="AP_NUCLEASE_F1_3"/>
    <property type="match status" value="1"/>
</dbReference>
<keyword evidence="3 7" id="KW-0479">Metal-binding</keyword>
<dbReference type="GO" id="GO:0008081">
    <property type="term" value="F:phosphoric diester hydrolase activity"/>
    <property type="evidence" value="ECO:0007669"/>
    <property type="project" value="TreeGrafter"/>
</dbReference>
<feature type="binding site" evidence="7">
    <location>
        <position position="212"/>
    </location>
    <ligand>
        <name>Mg(2+)</name>
        <dbReference type="ChEBI" id="CHEBI:18420"/>
        <label>2</label>
    </ligand>
</feature>
<dbReference type="GO" id="GO:0003906">
    <property type="term" value="F:DNA-(apurinic or apyrimidinic site) endonuclease activity"/>
    <property type="evidence" value="ECO:0007669"/>
    <property type="project" value="TreeGrafter"/>
</dbReference>
<evidence type="ECO:0000256" key="2">
    <source>
        <dbReference type="ARBA" id="ARBA00007092"/>
    </source>
</evidence>
<comment type="caution">
    <text evidence="12">The sequence shown here is derived from an EMBL/GenBank/DDBJ whole genome shotgun (WGS) entry which is preliminary data.</text>
</comment>
<evidence type="ECO:0000256" key="10">
    <source>
        <dbReference type="SAM" id="SignalP"/>
    </source>
</evidence>
<feature type="binding site" evidence="7">
    <location>
        <position position="214"/>
    </location>
    <ligand>
        <name>Mg(2+)</name>
        <dbReference type="ChEBI" id="CHEBI:18420"/>
        <label>1</label>
    </ligand>
</feature>
<keyword evidence="4" id="KW-0378">Hydrolase</keyword>
<dbReference type="PANTHER" id="PTHR22748:SF6">
    <property type="entry name" value="DNA-(APURINIC OR APYRIMIDINIC SITE) ENDONUCLEASE"/>
    <property type="match status" value="1"/>
</dbReference>
<proteinExistence type="inferred from homology"/>
<dbReference type="SUPFAM" id="SSF56219">
    <property type="entry name" value="DNase I-like"/>
    <property type="match status" value="1"/>
</dbReference>
<feature type="active site" evidence="6">
    <location>
        <position position="168"/>
    </location>
</feature>
<reference evidence="12" key="1">
    <citation type="submission" date="2023-08" db="EMBL/GenBank/DDBJ databases">
        <authorList>
            <person name="Chen Y."/>
            <person name="Shah S."/>
            <person name="Dougan E. K."/>
            <person name="Thang M."/>
            <person name="Chan C."/>
        </authorList>
    </citation>
    <scope>NUCLEOTIDE SEQUENCE</scope>
</reference>
<sequence>MKLRRALVLLPALMIASGMAAWKRYIACSLTSSMLNRPEQLKILSWNVASLRSMLKRESGDELRKLVEREQPDITFLQEHKLQDIHVPKVAPELLRIFDLACPGESHRATWAVSKARKGYSGVCAIYRQSVGGGVLRAAVGEVDEVDAAEGRSVRLDLQCGLIVVGIYSPNSGQRLARLDYRVSVWDSKLRSYLKKLDTEAGCEGGLLLCGDLNVAHEDIDFWNPTSARTRRQAGTTPQERQSFTAWLAELDMIDMFRFKNPETEGVFTYWNRRTNGRPANKGMRLDYFLGSRRLCSSSQVAVSDCQVLGAFGGSDHCPISCVVEVAK</sequence>
<dbReference type="CDD" id="cd09087">
    <property type="entry name" value="Ape1-like_AP-endo"/>
    <property type="match status" value="1"/>
</dbReference>
<dbReference type="Pfam" id="PF03372">
    <property type="entry name" value="Exo_endo_phos"/>
    <property type="match status" value="1"/>
</dbReference>
<feature type="binding site" evidence="7">
    <location>
        <position position="47"/>
    </location>
    <ligand>
        <name>Mg(2+)</name>
        <dbReference type="ChEBI" id="CHEBI:18420"/>
        <label>1</label>
    </ligand>
</feature>
<organism evidence="12 13">
    <name type="scientific">Effrenium voratum</name>
    <dbReference type="NCBI Taxonomy" id="2562239"/>
    <lineage>
        <taxon>Eukaryota</taxon>
        <taxon>Sar</taxon>
        <taxon>Alveolata</taxon>
        <taxon>Dinophyceae</taxon>
        <taxon>Suessiales</taxon>
        <taxon>Symbiodiniaceae</taxon>
        <taxon>Effrenium</taxon>
    </lineage>
</organism>
<dbReference type="GO" id="GO:0006284">
    <property type="term" value="P:base-excision repair"/>
    <property type="evidence" value="ECO:0007669"/>
    <property type="project" value="TreeGrafter"/>
</dbReference>
<dbReference type="PROSITE" id="PS51435">
    <property type="entry name" value="AP_NUCLEASE_F1_4"/>
    <property type="match status" value="1"/>
</dbReference>
<keyword evidence="13" id="KW-1185">Reference proteome</keyword>
<dbReference type="NCBIfam" id="TIGR00633">
    <property type="entry name" value="xth"/>
    <property type="match status" value="1"/>
</dbReference>
<gene>
    <name evidence="12" type="ORF">EVOR1521_LOCUS6557</name>
</gene>
<evidence type="ECO:0000256" key="9">
    <source>
        <dbReference type="RuleBase" id="RU362131"/>
    </source>
</evidence>
<keyword evidence="7" id="KW-0464">Manganese</keyword>
<feature type="signal peptide" evidence="10">
    <location>
        <begin position="1"/>
        <end position="20"/>
    </location>
</feature>
<protein>
    <recommendedName>
        <fullName evidence="11">Endonuclease/exonuclease/phosphatase domain-containing protein</fullName>
    </recommendedName>
</protein>
<dbReference type="Proteomes" id="UP001178507">
    <property type="component" value="Unassembled WGS sequence"/>
</dbReference>
<evidence type="ECO:0000256" key="4">
    <source>
        <dbReference type="ARBA" id="ARBA00022801"/>
    </source>
</evidence>
<feature type="site" description="Interaction with DNA substrate" evidence="8">
    <location>
        <position position="317"/>
    </location>
</feature>
<accession>A0AA36HYU2</accession>
<feature type="domain" description="Endonuclease/exonuclease/phosphatase" evidence="11">
    <location>
        <begin position="44"/>
        <end position="317"/>
    </location>
</feature>